<dbReference type="InterPro" id="IPR003265">
    <property type="entry name" value="HhH-GPD_domain"/>
</dbReference>
<reference evidence="6 7" key="1">
    <citation type="submission" date="2014-02" db="EMBL/GenBank/DDBJ databases">
        <authorList>
            <person name="Young C.-C."/>
            <person name="Hameed A."/>
            <person name="Huang H.-C."/>
            <person name="Shahina M."/>
        </authorList>
    </citation>
    <scope>NUCLEOTIDE SEQUENCE [LARGE SCALE GENOMIC DNA]</scope>
    <source>
        <strain evidence="6 7">CC-SAMT-1</strain>
    </source>
</reference>
<evidence type="ECO:0000256" key="2">
    <source>
        <dbReference type="ARBA" id="ARBA00012000"/>
    </source>
</evidence>
<dbReference type="EMBL" id="CP007202">
    <property type="protein sequence ID" value="AJR04791.1"/>
    <property type="molecule type" value="Genomic_DNA"/>
</dbReference>
<dbReference type="SUPFAM" id="SSF48150">
    <property type="entry name" value="DNA-glycosylase"/>
    <property type="match status" value="1"/>
</dbReference>
<dbReference type="InterPro" id="IPR011257">
    <property type="entry name" value="DNA_glycosylase"/>
</dbReference>
<dbReference type="SMART" id="SM00478">
    <property type="entry name" value="ENDO3c"/>
    <property type="match status" value="1"/>
</dbReference>
<dbReference type="Pfam" id="PF00730">
    <property type="entry name" value="HhH-GPD"/>
    <property type="match status" value="1"/>
</dbReference>
<dbReference type="AlphaFoldDB" id="A0A0C5W0J2"/>
<sequence>MKTEAYTYLKKKDPVIKKIIEAVPYPDILSTKNIFHDLISCVVEQQIHYRSTKNIFKKLLEKAAITSLTTENFSVFEEKGLSTIKLSDKKYETLSHIIDFWKDNRVEWEMLSNEEITNKLSKIKGIGTWTIDMILLYTLDRPNIIPIDDFHLKQIMTNLYKLNPDYKLKSQITNISNNWSPYKSIAVKYLLAYKTFSIKNPLF</sequence>
<dbReference type="STRING" id="1454006.AW14_04610"/>
<dbReference type="GO" id="GO:0006307">
    <property type="term" value="P:DNA alkylation repair"/>
    <property type="evidence" value="ECO:0007669"/>
    <property type="project" value="TreeGrafter"/>
</dbReference>
<dbReference type="RefSeq" id="WP_044637724.1">
    <property type="nucleotide sequence ID" value="NZ_CP007202.1"/>
</dbReference>
<gene>
    <name evidence="6" type="ORF">AW14_04610</name>
</gene>
<dbReference type="KEGG" id="sze:AW14_04610"/>
<feature type="domain" description="HhH-GPD" evidence="5">
    <location>
        <begin position="43"/>
        <end position="195"/>
    </location>
</feature>
<evidence type="ECO:0000313" key="7">
    <source>
        <dbReference type="Proteomes" id="UP000032229"/>
    </source>
</evidence>
<dbReference type="GO" id="GO:0032993">
    <property type="term" value="C:protein-DNA complex"/>
    <property type="evidence" value="ECO:0007669"/>
    <property type="project" value="TreeGrafter"/>
</dbReference>
<dbReference type="PANTHER" id="PTHR43003">
    <property type="entry name" value="DNA-3-METHYLADENINE GLYCOSYLASE"/>
    <property type="match status" value="1"/>
</dbReference>
<accession>A0A0C5W0J2</accession>
<protein>
    <recommendedName>
        <fullName evidence="2">DNA-3-methyladenine glycosylase II</fullName>
        <ecNumber evidence="2">3.2.2.21</ecNumber>
    </recommendedName>
</protein>
<dbReference type="Proteomes" id="UP000032229">
    <property type="component" value="Chromosome"/>
</dbReference>
<evidence type="ECO:0000259" key="5">
    <source>
        <dbReference type="SMART" id="SM00478"/>
    </source>
</evidence>
<evidence type="ECO:0000256" key="4">
    <source>
        <dbReference type="ARBA" id="ARBA00023204"/>
    </source>
</evidence>
<evidence type="ECO:0000256" key="3">
    <source>
        <dbReference type="ARBA" id="ARBA00022763"/>
    </source>
</evidence>
<dbReference type="GO" id="GO:0008725">
    <property type="term" value="F:DNA-3-methyladenine glycosylase activity"/>
    <property type="evidence" value="ECO:0007669"/>
    <property type="project" value="TreeGrafter"/>
</dbReference>
<dbReference type="PANTHER" id="PTHR43003:SF5">
    <property type="entry name" value="DNA-3-METHYLADENINE GLYCOSYLASE"/>
    <property type="match status" value="1"/>
</dbReference>
<dbReference type="Gene3D" id="1.10.340.30">
    <property type="entry name" value="Hypothetical protein, domain 2"/>
    <property type="match status" value="1"/>
</dbReference>
<dbReference type="OrthoDB" id="9785929at2"/>
<keyword evidence="3" id="KW-0227">DNA damage</keyword>
<organism evidence="6 7">
    <name type="scientific">Siansivirga zeaxanthinifaciens CC-SAMT-1</name>
    <dbReference type="NCBI Taxonomy" id="1454006"/>
    <lineage>
        <taxon>Bacteria</taxon>
        <taxon>Pseudomonadati</taxon>
        <taxon>Bacteroidota</taxon>
        <taxon>Flavobacteriia</taxon>
        <taxon>Flavobacteriales</taxon>
        <taxon>Flavobacteriaceae</taxon>
        <taxon>Siansivirga</taxon>
    </lineage>
</organism>
<keyword evidence="4" id="KW-0234">DNA repair</keyword>
<dbReference type="HOGENOM" id="CLU_000445_72_5_10"/>
<dbReference type="GO" id="GO:0043916">
    <property type="term" value="F:DNA-7-methylguanine glycosylase activity"/>
    <property type="evidence" value="ECO:0007669"/>
    <property type="project" value="TreeGrafter"/>
</dbReference>
<dbReference type="GO" id="GO:0032131">
    <property type="term" value="F:alkylated DNA binding"/>
    <property type="evidence" value="ECO:0007669"/>
    <property type="project" value="TreeGrafter"/>
</dbReference>
<proteinExistence type="predicted"/>
<dbReference type="Gene3D" id="1.10.1670.40">
    <property type="match status" value="1"/>
</dbReference>
<dbReference type="InterPro" id="IPR051912">
    <property type="entry name" value="Alkylbase_DNA_Glycosylase/TA"/>
</dbReference>
<dbReference type="EC" id="3.2.2.21" evidence="2"/>
<evidence type="ECO:0000256" key="1">
    <source>
        <dbReference type="ARBA" id="ARBA00000086"/>
    </source>
</evidence>
<evidence type="ECO:0000313" key="6">
    <source>
        <dbReference type="EMBL" id="AJR04791.1"/>
    </source>
</evidence>
<comment type="catalytic activity">
    <reaction evidence="1">
        <text>Hydrolysis of alkylated DNA, releasing 3-methyladenine, 3-methylguanine, 7-methylguanine and 7-methyladenine.</text>
        <dbReference type="EC" id="3.2.2.21"/>
    </reaction>
</comment>
<dbReference type="GO" id="GO:0006285">
    <property type="term" value="P:base-excision repair, AP site formation"/>
    <property type="evidence" value="ECO:0007669"/>
    <property type="project" value="TreeGrafter"/>
</dbReference>
<keyword evidence="7" id="KW-1185">Reference proteome</keyword>
<name>A0A0C5W0J2_9FLAO</name>
<dbReference type="GO" id="GO:0005737">
    <property type="term" value="C:cytoplasm"/>
    <property type="evidence" value="ECO:0007669"/>
    <property type="project" value="TreeGrafter"/>
</dbReference>